<dbReference type="Pfam" id="PF19258">
    <property type="entry name" value="KxYKxGKxW_sig"/>
    <property type="match status" value="1"/>
</dbReference>
<dbReference type="Proteomes" id="UP001254075">
    <property type="component" value="Unassembled WGS sequence"/>
</dbReference>
<comment type="caution">
    <text evidence="3">The sequence shown here is derived from an EMBL/GenBank/DDBJ whole genome shotgun (WGS) entry which is preliminary data.</text>
</comment>
<organism evidence="3 4">
    <name type="scientific">Levilactobacillus namurensis</name>
    <dbReference type="NCBI Taxonomy" id="380393"/>
    <lineage>
        <taxon>Bacteria</taxon>
        <taxon>Bacillati</taxon>
        <taxon>Bacillota</taxon>
        <taxon>Bacilli</taxon>
        <taxon>Lactobacillales</taxon>
        <taxon>Lactobacillaceae</taxon>
        <taxon>Levilactobacillus</taxon>
    </lineage>
</organism>
<reference evidence="3" key="1">
    <citation type="submission" date="2023-08" db="EMBL/GenBank/DDBJ databases">
        <authorList>
            <person name="Page C.A."/>
            <person name="Perez-Diaz I.M."/>
        </authorList>
    </citation>
    <scope>NUCLEOTIDE SEQUENCE</scope>
    <source>
        <strain evidence="3">3.8.38</strain>
    </source>
</reference>
<keyword evidence="2" id="KW-0472">Membrane</keyword>
<sequence>MKPAYIGQKKEHYKSYKAGKHWLYACVTVLTLGLGAVSVETTAQADTTPEADASELVQTN</sequence>
<evidence type="ECO:0000256" key="1">
    <source>
        <dbReference type="ARBA" id="ARBA00022729"/>
    </source>
</evidence>
<dbReference type="RefSeq" id="WP_313844539.1">
    <property type="nucleotide sequence ID" value="NZ_JAVLAM010000001.1"/>
</dbReference>
<gene>
    <name evidence="3" type="ORF">RI532_02880</name>
</gene>
<dbReference type="EMBL" id="JAVLAM010000001">
    <property type="protein sequence ID" value="MDT7013370.1"/>
    <property type="molecule type" value="Genomic_DNA"/>
</dbReference>
<name>A0AAW8W497_9LACO</name>
<dbReference type="InterPro" id="IPR022263">
    <property type="entry name" value="KxYKxGKxW"/>
</dbReference>
<protein>
    <submittedName>
        <fullName evidence="3">KxYKxGKxW signal peptide domain-containing protein</fullName>
    </submittedName>
</protein>
<evidence type="ECO:0000313" key="3">
    <source>
        <dbReference type="EMBL" id="MDT7013370.1"/>
    </source>
</evidence>
<evidence type="ECO:0000256" key="2">
    <source>
        <dbReference type="SAM" id="Phobius"/>
    </source>
</evidence>
<proteinExistence type="predicted"/>
<evidence type="ECO:0000313" key="4">
    <source>
        <dbReference type="Proteomes" id="UP001254075"/>
    </source>
</evidence>
<keyword evidence="2" id="KW-0812">Transmembrane</keyword>
<dbReference type="NCBIfam" id="TIGR03715">
    <property type="entry name" value="KxYKxGKxW"/>
    <property type="match status" value="1"/>
</dbReference>
<keyword evidence="2" id="KW-1133">Transmembrane helix</keyword>
<accession>A0AAW8W497</accession>
<keyword evidence="1" id="KW-0732">Signal</keyword>
<dbReference type="AlphaFoldDB" id="A0AAW8W497"/>
<feature type="transmembrane region" description="Helical" evidence="2">
    <location>
        <begin position="21"/>
        <end position="39"/>
    </location>
</feature>